<evidence type="ECO:0000313" key="3">
    <source>
        <dbReference type="Proteomes" id="UP001596174"/>
    </source>
</evidence>
<evidence type="ECO:0000313" key="2">
    <source>
        <dbReference type="EMBL" id="MFC5907079.1"/>
    </source>
</evidence>
<comment type="caution">
    <text evidence="2">The sequence shown here is derived from an EMBL/GenBank/DDBJ whole genome shotgun (WGS) entry which is preliminary data.</text>
</comment>
<keyword evidence="3" id="KW-1185">Reference proteome</keyword>
<accession>A0ABW1FX57</accession>
<dbReference type="InterPro" id="IPR000182">
    <property type="entry name" value="GNAT_dom"/>
</dbReference>
<feature type="domain" description="N-acetyltransferase" evidence="1">
    <location>
        <begin position="72"/>
        <end position="203"/>
    </location>
</feature>
<protein>
    <submittedName>
        <fullName evidence="2">GNAT family N-acetyltransferase</fullName>
    </submittedName>
</protein>
<dbReference type="Gene3D" id="3.40.630.30">
    <property type="match status" value="1"/>
</dbReference>
<reference evidence="3" key="1">
    <citation type="journal article" date="2019" name="Int. J. Syst. Evol. Microbiol.">
        <title>The Global Catalogue of Microorganisms (GCM) 10K type strain sequencing project: providing services to taxonomists for standard genome sequencing and annotation.</title>
        <authorList>
            <consortium name="The Broad Institute Genomics Platform"/>
            <consortium name="The Broad Institute Genome Sequencing Center for Infectious Disease"/>
            <person name="Wu L."/>
            <person name="Ma J."/>
        </authorList>
    </citation>
    <scope>NUCLEOTIDE SEQUENCE [LARGE SCALE GENOMIC DNA]</scope>
    <source>
        <strain evidence="3">JCM 4816</strain>
    </source>
</reference>
<dbReference type="SUPFAM" id="SSF55729">
    <property type="entry name" value="Acyl-CoA N-acyltransferases (Nat)"/>
    <property type="match status" value="1"/>
</dbReference>
<gene>
    <name evidence="2" type="ORF">ACFP3V_07590</name>
</gene>
<dbReference type="PROSITE" id="PS51186">
    <property type="entry name" value="GNAT"/>
    <property type="match status" value="1"/>
</dbReference>
<dbReference type="Pfam" id="PF00583">
    <property type="entry name" value="Acetyltransf_1"/>
    <property type="match status" value="1"/>
</dbReference>
<proteinExistence type="predicted"/>
<sequence length="203" mass="21571">MDGLPPHPDAVAVPWGLRVDVGLPGHLARHVLLAPDEEVVRKAAAEIAAEGARDVWIKAFLDPDAVGRWLGPDWEPDAPGHLMTVQLRRSPQIRVPDGYTLDIAVEDRVAVACVRTGDGELAASGRMAVTGATTAVADQIVTQDSHQRRGLGSAVMRSLAHAALDHGARTGILAASDQGQALYRTLGWTTVAELASYAFRPAR</sequence>
<dbReference type="EMBL" id="JBHSQJ010000023">
    <property type="protein sequence ID" value="MFC5907079.1"/>
    <property type="molecule type" value="Genomic_DNA"/>
</dbReference>
<name>A0ABW1FX57_9ACTN</name>
<dbReference type="RefSeq" id="WP_380581128.1">
    <property type="nucleotide sequence ID" value="NZ_JBHSQJ010000023.1"/>
</dbReference>
<dbReference type="InterPro" id="IPR016181">
    <property type="entry name" value="Acyl_CoA_acyltransferase"/>
</dbReference>
<evidence type="ECO:0000259" key="1">
    <source>
        <dbReference type="PROSITE" id="PS51186"/>
    </source>
</evidence>
<organism evidence="2 3">
    <name type="scientific">Streptacidiphilus monticola</name>
    <dbReference type="NCBI Taxonomy" id="2161674"/>
    <lineage>
        <taxon>Bacteria</taxon>
        <taxon>Bacillati</taxon>
        <taxon>Actinomycetota</taxon>
        <taxon>Actinomycetes</taxon>
        <taxon>Kitasatosporales</taxon>
        <taxon>Streptomycetaceae</taxon>
        <taxon>Streptacidiphilus</taxon>
    </lineage>
</organism>
<dbReference type="Proteomes" id="UP001596174">
    <property type="component" value="Unassembled WGS sequence"/>
</dbReference>